<evidence type="ECO:0000313" key="3">
    <source>
        <dbReference type="EMBL" id="PZX61523.1"/>
    </source>
</evidence>
<dbReference type="InterPro" id="IPR025684">
    <property type="entry name" value="SprA_N_dom"/>
</dbReference>
<protein>
    <submittedName>
        <fullName evidence="3">Cell surface protein SprA</fullName>
    </submittedName>
</protein>
<dbReference type="OrthoDB" id="9806090at2"/>
<organism evidence="3 4">
    <name type="scientific">Hydrotalea sandarakina</name>
    <dbReference type="NCBI Taxonomy" id="1004304"/>
    <lineage>
        <taxon>Bacteria</taxon>
        <taxon>Pseudomonadati</taxon>
        <taxon>Bacteroidota</taxon>
        <taxon>Chitinophagia</taxon>
        <taxon>Chitinophagales</taxon>
        <taxon>Chitinophagaceae</taxon>
        <taxon>Hydrotalea</taxon>
    </lineage>
</organism>
<evidence type="ECO:0000313" key="4">
    <source>
        <dbReference type="Proteomes" id="UP000249720"/>
    </source>
</evidence>
<feature type="domain" description="Gliding motility protein SprA N-terminal" evidence="2">
    <location>
        <begin position="67"/>
        <end position="351"/>
    </location>
</feature>
<keyword evidence="4" id="KW-1185">Reference proteome</keyword>
<dbReference type="EMBL" id="QKZV01000007">
    <property type="protein sequence ID" value="PZX61523.1"/>
    <property type="molecule type" value="Genomic_DNA"/>
</dbReference>
<evidence type="ECO:0000256" key="1">
    <source>
        <dbReference type="SAM" id="MobiDB-lite"/>
    </source>
</evidence>
<feature type="region of interest" description="Disordered" evidence="1">
    <location>
        <begin position="1880"/>
        <end position="1908"/>
    </location>
</feature>
<evidence type="ECO:0000259" key="2">
    <source>
        <dbReference type="Pfam" id="PF14349"/>
    </source>
</evidence>
<dbReference type="InterPro" id="IPR026377">
    <property type="entry name" value="Cell_surface_SprA"/>
</dbReference>
<dbReference type="NCBIfam" id="TIGR04189">
    <property type="entry name" value="surface_SprA"/>
    <property type="match status" value="1"/>
</dbReference>
<name>A0A2W7RL17_9BACT</name>
<accession>A0A2W7RL17</accession>
<dbReference type="RefSeq" id="WP_111296494.1">
    <property type="nucleotide sequence ID" value="NZ_QKZV01000007.1"/>
</dbReference>
<dbReference type="Pfam" id="PF14349">
    <property type="entry name" value="SprA_N"/>
    <property type="match status" value="2"/>
</dbReference>
<dbReference type="Proteomes" id="UP000249720">
    <property type="component" value="Unassembled WGS sequence"/>
</dbReference>
<comment type="caution">
    <text evidence="3">The sequence shown here is derived from an EMBL/GenBank/DDBJ whole genome shotgun (WGS) entry which is preliminary data.</text>
</comment>
<feature type="compositionally biased region" description="Polar residues" evidence="1">
    <location>
        <begin position="1887"/>
        <end position="1900"/>
    </location>
</feature>
<sequence>MKKGTLLLTVLLLTASVCWIPVRQVFAQTVDTLRKANDSLRFPIHDRRGDFLSWRNRNPFDLNDTSFIKQKVEYDPKTNQYYILEKVGNTYFRKPTALTFEEYYKLRTQQQQDDYFKQRADALTLLNKKVQRPPVRVYNTLFDRIFGVGPDGLKVDIKPQGSVDIQMGYNGQNTLNPTLPEAARRTGGFDFNLNTNLNVNANIGNKLKLPINYNTLANFNYLNQLKLNYKGMDDEIIRSIEAGNIAFQTKGALMSSAQNLFGIKTQLQFGKLSVTAVLANQQSQRQTQALQGGAAITNFQKKLDDYDENRDFLLAQYFRNNFNNAMSNLPIVNSQVQIQRIEIWVTNRSGATTDTRAIVGLMDLGESQPYNSNIQSLTGNPLPDNGANNLYSNVVQNRDPSTVGAFLQSKGLTQVNDYEKTFARKLAPTEFYFNPQVGFISLNAQLQPNDVLAVAYQYTYNGRVYQVGEFSQDVAVDSTQGVQKVLYLKLLKATSARTNLPIWGLMMKNVYSLDLSGVSKDGFQLNVLYNQPSGGLKRYLPESAPSVEGKPLLTILNLDRLNNQNDPQPDGIFDYLEGFTILSQQGKIIFPVLEPFGKDLVNLAFAGQSQALIQKYAYYQLYDSIKAIAQTYANVDRFVMQGQAKGTSGSDIYLGAYNIPPGSVKLTAGGQTLTEGVDYTIDYNLGSVKILNQAIINSGIPVNVSYENNATFGIQQRGFLGLRLDYAASKKLALGATIERLNERPFFTKMNYGEDPIRNTMYGVDFSYHSNWPGLTRALNKLPFYSTKTMSTIAAYGEGAYFKPGHPPQIGSGNNGLIYIDDFEGTTSNIDLRFPSTAWALASTPAGNPNFPEALLMDSIDYNKNRAKIAWYNIEPNLQDKNSPNNPLRGNLAALSDPRVRLVYTNELFPQLTTNIVNTQTSTFDVAYYPTEIGPYNYDSDPSQVTADGKLLNPQKRWGGLMRAIDQTDFETNNIEYVQFWIQDPFIKIPNSTGGQLMIDFGNVSEDILKDGKRFYENGLNTPTSPAAIDSSTTWGRVPVNPIQVTNAFSNNPGDRVYQDVGFDGLDNDGERRKRTDYLSKLAANFGTASAIYQRAIQDPSNDDYKWYRDPSFDASGAGILERYKNFNNPQGNSPIATGTSPFSPAATLYPDNEDLNRDNTLNEDEEYFEYQINLAPGMDVGVTKYISDKRVVPVTYADGTTGTENWYLFRVPLSDYASKTGQIPDFKSIQFMRMYLTGFQDSVVLRFAKLELVRNQWRQFTYNLDTTGSYTPIDTSTITFNTLAVNLEENSSRTPVNYVIPPGIQRVQQLSNNGINILQNEQSLSLQVGHLTPGNARAVFKTLPNYDMRLYGRMLMFAHVEAAPNTALQDNQLNLVVRIGQDYLNNYYEIKVPLKVTPPGNYSPASDTIVWPTQNNLDFDIQTLINLKLQRNNSGASVSTIYRQVIGNKTFSVLGNPNIGAVNAFLIGVESAITNTTPLSAEVWVDELRLSNINETGAYAATGRVDIGLADLGKMSISGSMHTAGWGSLESHIGQRALDNFTQFDASMAIDAGKLLPSNARLSIPVFASFDRTVSSPKYDPFDLDITLSQKLSVAQTKAKRDSIKNAAIDQTTIKTINFTNVRIMPKGRIRLWSLSNFDVSYSFTQTVQNNPTTLLNNLVKWRAGLGYTYNAPPKYKEPFKKIIKGNSQWTAFLRDFNINLRPSLLSFRADINRQFGQYIPRIINTDQQQSKVLTVDTTYNKYFTFDKYYNFRWDVARSLNLDFSATSFGRVDEPYGMINTKAKKDSVWQNFISGGRTTLYQQRATATYTLPLAKFPFTNWIAARYSYATTYNWIAASLLAISLGNTLENSQQNNINTQFDFTRLYAKSKWLRNLDYRPPPPPKQFFNNQTGKPVQSPSGAKPNPLGITLPTREEAITDTAGNRLHGKKKRIALRKWRQQRRDYRTAMRLQQANQPAQMNGAVRAAGHLITMVKNVSVNYSENYNSRVPGWMGTTTAFGQDMRTMQPGLDYVFGKQPDSGWLNRKAAQGLLTRDSTFNYLYQQNFEQKLGLTAQLEPVREFRVDVSLNKAFSKNYSELFKDTTGLGLPQQHLNPYAAGGFSVSYIAFGTLFRKTNPNELSSTFLQFENNRQIISKRVANLNPYWKQNPTFTSDGFATGYGRYSQDVLIPAFLSAYTKKDPNSFPLMKQSGSGIRSNPFSGILPKPNWRLSYTGLSKIPALAKVFTAINITHAYSATLSMNSFASALLYQDPLRYGAPGFIDTLSGNYIPYYLVPNITMQEQFAPLLGVEVTTIKQLSLKLEYAKSRQLSLSLIDYQLSETNSTQWTTGFNWRKRGLRLPFKLPGMQNAKLQNDLTIKLDLSFRNDATSNSRIDQSTAYGTGGQRVVIIQPAIDYVYNNRINLRLFFDQRRVTPYISTSAPTIVTRAGVLVRVSLAQ</sequence>
<gene>
    <name evidence="3" type="ORF">LX80_02253</name>
</gene>
<reference evidence="3 4" key="1">
    <citation type="submission" date="2018-06" db="EMBL/GenBank/DDBJ databases">
        <title>Genomic Encyclopedia of Archaeal and Bacterial Type Strains, Phase II (KMG-II): from individual species to whole genera.</title>
        <authorList>
            <person name="Goeker M."/>
        </authorList>
    </citation>
    <scope>NUCLEOTIDE SEQUENCE [LARGE SCALE GENOMIC DNA]</scope>
    <source>
        <strain evidence="3 4">DSM 23241</strain>
    </source>
</reference>
<proteinExistence type="predicted"/>
<feature type="domain" description="Gliding motility protein SprA N-terminal" evidence="2">
    <location>
        <begin position="1077"/>
        <end position="1593"/>
    </location>
</feature>